<evidence type="ECO:0000313" key="2">
    <source>
        <dbReference type="Proteomes" id="UP000248857"/>
    </source>
</evidence>
<evidence type="ECO:0000313" key="1">
    <source>
        <dbReference type="EMBL" id="PZD70995.1"/>
    </source>
</evidence>
<proteinExistence type="predicted"/>
<dbReference type="RefSeq" id="WP_110988438.1">
    <property type="nucleotide sequence ID" value="NZ_CAWNWM010000023.1"/>
</dbReference>
<dbReference type="AlphaFoldDB" id="A0A2W1JHD3"/>
<organism evidence="1 2">
    <name type="scientific">Acaryochloris thomasi RCC1774</name>
    <dbReference type="NCBI Taxonomy" id="1764569"/>
    <lineage>
        <taxon>Bacteria</taxon>
        <taxon>Bacillati</taxon>
        <taxon>Cyanobacteriota</taxon>
        <taxon>Cyanophyceae</taxon>
        <taxon>Acaryochloridales</taxon>
        <taxon>Acaryochloridaceae</taxon>
        <taxon>Acaryochloris</taxon>
        <taxon>Acaryochloris thomasi</taxon>
    </lineage>
</organism>
<dbReference type="EMBL" id="PQWO01000023">
    <property type="protein sequence ID" value="PZD70995.1"/>
    <property type="molecule type" value="Genomic_DNA"/>
</dbReference>
<gene>
    <name evidence="1" type="ORF">C1752_08437</name>
</gene>
<dbReference type="Proteomes" id="UP000248857">
    <property type="component" value="Unassembled WGS sequence"/>
</dbReference>
<comment type="caution">
    <text evidence="1">The sequence shown here is derived from an EMBL/GenBank/DDBJ whole genome shotgun (WGS) entry which is preliminary data.</text>
</comment>
<dbReference type="OrthoDB" id="582303at2"/>
<name>A0A2W1JHD3_9CYAN</name>
<sequence>MSVVQLELDLWQQLAIAEDYPEQTDVEQLCLGLDLMLTEIPERQQLATAGEAFLQIADVFSRRADVLLGDWRQAHSEEGPVLDFDALEGLVRQSMSFELDDLIAEPEPVTRRTFPKDEVESVVAIVEKEVLLQELDLQEAEEVLSVVEEEDVKAWVDAISQQLVNSGGKVSLQKLKKVLKLSYGRLWLGLLLGGFVLESQGDRFYGGRIVVGVAR</sequence>
<reference evidence="1 2" key="1">
    <citation type="journal article" date="2018" name="Sci. Rep.">
        <title>A novel species of the marine cyanobacterium Acaryochloris with a unique pigment content and lifestyle.</title>
        <authorList>
            <person name="Partensky F."/>
            <person name="Six C."/>
            <person name="Ratin M."/>
            <person name="Garczarek L."/>
            <person name="Vaulot D."/>
            <person name="Probert I."/>
            <person name="Calteau A."/>
            <person name="Gourvil P."/>
            <person name="Marie D."/>
            <person name="Grebert T."/>
            <person name="Bouchier C."/>
            <person name="Le Panse S."/>
            <person name="Gachenot M."/>
            <person name="Rodriguez F."/>
            <person name="Garrido J.L."/>
        </authorList>
    </citation>
    <scope>NUCLEOTIDE SEQUENCE [LARGE SCALE GENOMIC DNA]</scope>
    <source>
        <strain evidence="1 2">RCC1774</strain>
    </source>
</reference>
<protein>
    <submittedName>
        <fullName evidence="1">Uncharacterized protein</fullName>
    </submittedName>
</protein>
<accession>A0A2W1JHD3</accession>
<keyword evidence="2" id="KW-1185">Reference proteome</keyword>